<dbReference type="RefSeq" id="WP_386441433.1">
    <property type="nucleotide sequence ID" value="NZ_JBHSFH010000003.1"/>
</dbReference>
<proteinExistence type="predicted"/>
<evidence type="ECO:0000256" key="1">
    <source>
        <dbReference type="SAM" id="MobiDB-lite"/>
    </source>
</evidence>
<gene>
    <name evidence="2" type="ORF">ACFPA8_02270</name>
</gene>
<keyword evidence="3" id="KW-1185">Reference proteome</keyword>
<accession>A0ABV9A262</accession>
<feature type="compositionally biased region" description="Gly residues" evidence="1">
    <location>
        <begin position="172"/>
        <end position="194"/>
    </location>
</feature>
<feature type="compositionally biased region" description="Gly residues" evidence="1">
    <location>
        <begin position="203"/>
        <end position="215"/>
    </location>
</feature>
<dbReference type="EMBL" id="JBHSFH010000003">
    <property type="protein sequence ID" value="MFC4492960.1"/>
    <property type="molecule type" value="Genomic_DNA"/>
</dbReference>
<name>A0ABV9A262_9ACTN</name>
<evidence type="ECO:0000313" key="3">
    <source>
        <dbReference type="Proteomes" id="UP001595997"/>
    </source>
</evidence>
<organism evidence="2 3">
    <name type="scientific">Streptomyces ovatisporus</name>
    <dbReference type="NCBI Taxonomy" id="1128682"/>
    <lineage>
        <taxon>Bacteria</taxon>
        <taxon>Bacillati</taxon>
        <taxon>Actinomycetota</taxon>
        <taxon>Actinomycetes</taxon>
        <taxon>Kitasatosporales</taxon>
        <taxon>Streptomycetaceae</taxon>
        <taxon>Streptomyces</taxon>
    </lineage>
</organism>
<evidence type="ECO:0000313" key="2">
    <source>
        <dbReference type="EMBL" id="MFC4492960.1"/>
    </source>
</evidence>
<feature type="compositionally biased region" description="Basic and acidic residues" evidence="1">
    <location>
        <begin position="252"/>
        <end position="266"/>
    </location>
</feature>
<comment type="caution">
    <text evidence="2">The sequence shown here is derived from an EMBL/GenBank/DDBJ whole genome shotgun (WGS) entry which is preliminary data.</text>
</comment>
<protein>
    <submittedName>
        <fullName evidence="2">Regulator</fullName>
    </submittedName>
</protein>
<sequence>MTMERSGEPAAQSSPQRIPNRQLAALIAEAGFSNAGLARRVDQLGLEHGLDLRYDKTSVTRWLRGQQPRGTTPALIAEVFTRRLGRRLTAQDLGLDACAPVYAGLEFASTPLEAVDIVSGLWRKDSGSHAELRKIAFTPAGLVVPSRDWLIGRADERVARGGDAEPRPAQAGEGGPGAAGAGGRGGPAGGGLGLRPGAVRAGGPAGRGVPGGTGAPGAPARVPPQMRGTAPVPVGQGVPSSAAVRTSAPSLRTDRPDRPDRTERGPGQRVTVGDINALRSVGELFRALDHAYGGGHARQALVRYLEHEVEPMLRGVYGEQLGRRLFGAAADLTRLAGWTSYDIAAHGLAQRYFVQALRLSQAAGDRTYGSYVLVTMSKQAVYLGHGREAVQLARVAQQGAGSAAPPVVQALLHAAEARGHGVLGEVRACTSSLSRAERALEAAKAGEDVPPWARFFDEAQLADETGHCHRDLQQYRAAALHAERSLQLRGAGFARSRLLCRVVLATARLGLGEVEQACALAAEAAQQAVEMRSVRAHEYVRDFERRLEPYRDAAPVRGYRERVAALG</sequence>
<feature type="region of interest" description="Disordered" evidence="1">
    <location>
        <begin position="160"/>
        <end position="269"/>
    </location>
</feature>
<reference evidence="3" key="1">
    <citation type="journal article" date="2019" name="Int. J. Syst. Evol. Microbiol.">
        <title>The Global Catalogue of Microorganisms (GCM) 10K type strain sequencing project: providing services to taxonomists for standard genome sequencing and annotation.</title>
        <authorList>
            <consortium name="The Broad Institute Genomics Platform"/>
            <consortium name="The Broad Institute Genome Sequencing Center for Infectious Disease"/>
            <person name="Wu L."/>
            <person name="Ma J."/>
        </authorList>
    </citation>
    <scope>NUCLEOTIDE SEQUENCE [LARGE SCALE GENOMIC DNA]</scope>
    <source>
        <strain evidence="3">CGMCC 4.7357</strain>
    </source>
</reference>
<dbReference type="Proteomes" id="UP001595997">
    <property type="component" value="Unassembled WGS sequence"/>
</dbReference>